<dbReference type="EC" id="2.1.1.72" evidence="1"/>
<reference evidence="6 7" key="1">
    <citation type="submission" date="2024-10" db="EMBL/GenBank/DDBJ databases">
        <title>The Natural Products Discovery Center: Release of the First 8490 Sequenced Strains for Exploring Actinobacteria Biosynthetic Diversity.</title>
        <authorList>
            <person name="Kalkreuter E."/>
            <person name="Kautsar S.A."/>
            <person name="Yang D."/>
            <person name="Bader C.D."/>
            <person name="Teijaro C.N."/>
            <person name="Fluegel L."/>
            <person name="Davis C.M."/>
            <person name="Simpson J.R."/>
            <person name="Lauterbach L."/>
            <person name="Steele A.D."/>
            <person name="Gui C."/>
            <person name="Meng S."/>
            <person name="Li G."/>
            <person name="Viehrig K."/>
            <person name="Ye F."/>
            <person name="Su P."/>
            <person name="Kiefer A.F."/>
            <person name="Nichols A."/>
            <person name="Cepeda A.J."/>
            <person name="Yan W."/>
            <person name="Fan B."/>
            <person name="Jiang Y."/>
            <person name="Adhikari A."/>
            <person name="Zheng C.-J."/>
            <person name="Schuster L."/>
            <person name="Cowan T.M."/>
            <person name="Smanski M.J."/>
            <person name="Chevrette M.G."/>
            <person name="De Carvalho L.P.S."/>
            <person name="Shen B."/>
        </authorList>
    </citation>
    <scope>NUCLEOTIDE SEQUENCE [LARGE SCALE GENOMIC DNA]</scope>
    <source>
        <strain evidence="6 7">NPDC006488</strain>
    </source>
</reference>
<dbReference type="Proteomes" id="UP001601303">
    <property type="component" value="Unassembled WGS sequence"/>
</dbReference>
<sequence>MTTDFDSFANRGEYLSAHYFADQLGTDLKKGLFATWAQREGDENDPRKTPRELVRTLRTPYLADELRGYFAKTAQADADDEARLNTHNNPEWTKRLAEWHQMVLRTLGYDTSPAELTVHRAGRDHTLPVAYHGHGIIALDCGWTAANDDALNPDRAGRLLSSVRVSASESYETGAALASWLFQSELGEVGGPHPRFVLLLCGGVILLADRQAWSEGRYLAVSLDAALERNDRAQQGELATIAALFSLDMLRPGENDTSRAIDALLKSSGDNAAGVSGELRYGLQRSVEIIANEVLHRMADPKNDVTPADIESPKIPFARELTREALRYLYRVLFLLYAEARPELGILPADDGSYEAGYSMARLRELVERDEELVEEEAKNGFHLFQSLDVLFNKVNFGHRAYGTEPDDDQPGDDEETRKAKEARRSEDRGLRFEALRSELFEPTAIRLIGTGVLDPRSDEDNDPRWLDLCLRNEALHEVLRLLTMKKGKRGERGGFISYRNLGINQLGAVYEGLMSYTGIIAKEELCEVARGGDPEQGSWLIPSHKQDQYPDKTLVQYGEDDARKGLRGAKKYEKGSFVYRLAGRDRETSASYYTPESLTKVTVELTLKNRLDQERDEDGGVIKTRASELLKYKICEPALGSGAFLNEAINHVADEYLRRRQDELGITIPAADAITEKQKVKAYIALHNAYGVDLNATGVELAEVSLWLNTMHPGMRAPWFGLHLRRGNSLIGGRRTVYAGDDVAGKDKAWLKAKGALAPTPLPFLKDGEPQLLPDDAVHQFLLPSPGWAAVTGSKEAKEIAKEGVEQLAAWKKGILQRPKRSTAHLNADGTPKLNPKTKAPKPEAPSQFTKLRDAARRVEFLWAAVVKRMELSEQEIARRIHLWQADPTDPEYAFLQHPDQVVPKEKVLEDLFNAVDTPYWRLKKVMDAWCALWFWPVGKTGLLDGSDGEYAARTVVSDADGLSEVLGGVPLTRQQPESEAAPELAAVAAPTPAPRFVEATALFALGPEQTSFEDLELSADDDVVVEVRRVGSKGVKKGAAKPKASEWRPIVPLTDLDDWLEFLEAMLGTADVPEGTLIDSFKSLDELKGFEEALPGFMGMDIDNPEDRFPWLRTVRDIAEEQGFLHWELEFALVFVRSGGFDLQVGNPPWVRPEWRESVVLAEYEPWFMLEEKPSVAEKDRRRSAQLASPEVLNYVLGELTTTATMADYLSASQTYPLITGSQPDLYRAFMCCTWVHASDAGVVGLLHPDSHFSGKKDAKLRVAAYERLRVHGGFFNAGNRFFPAPVSRAWTFGVHVYGSRGEIGFDHLSWLFSADALRLSSVDDGTAPDPSVKFGDTWDERPHRKRVVHVTAEILAQWQRLTGDSDDPVATRLLSPVSTAELQAIEALATYPLHLDSLDPRITRGFDESGARKSGLIDHVRVDGDGTRFAPPVWSEVILKGPQIGVANPLFKTPVGRAEEMAPVDLASMPDDCIPGTVYRRVCEEVPYRKAQDQWIDHQLLDALLKDNERVALVRQSIAAKQNIPAVQVGEHEIREYLTAEARRPYTDFFRVAWREMISPNREQVLCAALVPPGPTHIHAVRSAALADNQLTALWAGFWASMPLDYLLRTTGVGHLDVSAARNLPAPVPGHPLASALLLRALRLNCLTDAYASLWAEVYDPSWSGKEPWAYPWPAMQRLDDVGPEWTSRTPMRTERSRRAALVEIDALVAVWIGVTADALATMYNARLSIMKSFDTVTWFDANERKIAGDRYTYGHGQTKEHYEQFQAHLNSSGDVPPPEGYTAPFYKANREKEMREAHAVFQKRLDDAIANGEWDPVKQEVPKP</sequence>
<evidence type="ECO:0000256" key="2">
    <source>
        <dbReference type="ARBA" id="ARBA00022603"/>
    </source>
</evidence>
<evidence type="ECO:0000256" key="5">
    <source>
        <dbReference type="SAM" id="MobiDB-lite"/>
    </source>
</evidence>
<keyword evidence="3" id="KW-0808">Transferase</keyword>
<feature type="region of interest" description="Disordered" evidence="5">
    <location>
        <begin position="821"/>
        <end position="850"/>
    </location>
</feature>
<feature type="region of interest" description="Disordered" evidence="5">
    <location>
        <begin position="402"/>
        <end position="426"/>
    </location>
</feature>
<evidence type="ECO:0000313" key="7">
    <source>
        <dbReference type="Proteomes" id="UP001601303"/>
    </source>
</evidence>
<organism evidence="6 7">
    <name type="scientific">Streptomyces hokutonensis</name>
    <dbReference type="NCBI Taxonomy" id="1306990"/>
    <lineage>
        <taxon>Bacteria</taxon>
        <taxon>Bacillati</taxon>
        <taxon>Actinomycetota</taxon>
        <taxon>Actinomycetes</taxon>
        <taxon>Kitasatosporales</taxon>
        <taxon>Streptomycetaceae</taxon>
        <taxon>Streptomyces</taxon>
    </lineage>
</organism>
<evidence type="ECO:0000256" key="3">
    <source>
        <dbReference type="ARBA" id="ARBA00022679"/>
    </source>
</evidence>
<gene>
    <name evidence="6" type="ORF">ACFYNQ_01395</name>
</gene>
<evidence type="ECO:0000256" key="4">
    <source>
        <dbReference type="ARBA" id="ARBA00047942"/>
    </source>
</evidence>
<feature type="compositionally biased region" description="Basic and acidic residues" evidence="5">
    <location>
        <begin position="416"/>
        <end position="426"/>
    </location>
</feature>
<dbReference type="EMBL" id="JBIAHM010000001">
    <property type="protein sequence ID" value="MFE9597214.1"/>
    <property type="molecule type" value="Genomic_DNA"/>
</dbReference>
<keyword evidence="2" id="KW-0489">Methyltransferase</keyword>
<feature type="compositionally biased region" description="Acidic residues" evidence="5">
    <location>
        <begin position="405"/>
        <end position="415"/>
    </location>
</feature>
<comment type="caution">
    <text evidence="6">The sequence shown here is derived from an EMBL/GenBank/DDBJ whole genome shotgun (WGS) entry which is preliminary data.</text>
</comment>
<proteinExistence type="predicted"/>
<dbReference type="SUPFAM" id="SSF53335">
    <property type="entry name" value="S-adenosyl-L-methionine-dependent methyltransferases"/>
    <property type="match status" value="1"/>
</dbReference>
<dbReference type="PANTHER" id="PTHR33841">
    <property type="entry name" value="DNA METHYLTRANSFERASE YEEA-RELATED"/>
    <property type="match status" value="1"/>
</dbReference>
<evidence type="ECO:0000313" key="6">
    <source>
        <dbReference type="EMBL" id="MFE9597214.1"/>
    </source>
</evidence>
<name>A0ABW6LTH7_9ACTN</name>
<dbReference type="Gene3D" id="3.40.50.150">
    <property type="entry name" value="Vaccinia Virus protein VP39"/>
    <property type="match status" value="2"/>
</dbReference>
<comment type="catalytic activity">
    <reaction evidence="4">
        <text>a 2'-deoxyadenosine in DNA + S-adenosyl-L-methionine = an N(6)-methyl-2'-deoxyadenosine in DNA + S-adenosyl-L-homocysteine + H(+)</text>
        <dbReference type="Rhea" id="RHEA:15197"/>
        <dbReference type="Rhea" id="RHEA-COMP:12418"/>
        <dbReference type="Rhea" id="RHEA-COMP:12419"/>
        <dbReference type="ChEBI" id="CHEBI:15378"/>
        <dbReference type="ChEBI" id="CHEBI:57856"/>
        <dbReference type="ChEBI" id="CHEBI:59789"/>
        <dbReference type="ChEBI" id="CHEBI:90615"/>
        <dbReference type="ChEBI" id="CHEBI:90616"/>
        <dbReference type="EC" id="2.1.1.72"/>
    </reaction>
</comment>
<keyword evidence="7" id="KW-1185">Reference proteome</keyword>
<dbReference type="RefSeq" id="WP_388101688.1">
    <property type="nucleotide sequence ID" value="NZ_JBIAHM010000001.1"/>
</dbReference>
<evidence type="ECO:0000256" key="1">
    <source>
        <dbReference type="ARBA" id="ARBA00011900"/>
    </source>
</evidence>
<protein>
    <recommendedName>
        <fullName evidence="1">site-specific DNA-methyltransferase (adenine-specific)</fullName>
        <ecNumber evidence="1">2.1.1.72</ecNumber>
    </recommendedName>
</protein>
<dbReference type="InterPro" id="IPR029063">
    <property type="entry name" value="SAM-dependent_MTases_sf"/>
</dbReference>
<dbReference type="PANTHER" id="PTHR33841:SF1">
    <property type="entry name" value="DNA METHYLTRANSFERASE A"/>
    <property type="match status" value="1"/>
</dbReference>
<dbReference type="InterPro" id="IPR050953">
    <property type="entry name" value="N4_N6_ade-DNA_methylase"/>
</dbReference>
<accession>A0ABW6LTH7</accession>